<dbReference type="EMBL" id="ADLS01000034">
    <property type="protein sequence ID" value="EGX68343.1"/>
    <property type="molecule type" value="Genomic_DNA"/>
</dbReference>
<dbReference type="HOGENOM" id="CLU_335164_0_0_11"/>
<accession>G1WLI1</accession>
<dbReference type="RefSeq" id="WP_009142216.1">
    <property type="nucleotide sequence ID" value="NZ_JH126476.1"/>
</dbReference>
<feature type="domain" description="SLH" evidence="2">
    <location>
        <begin position="785"/>
        <end position="845"/>
    </location>
</feature>
<comment type="caution">
    <text evidence="3">The sequence shown here is derived from an EMBL/GenBank/DDBJ whole genome shotgun (WGS) entry which is preliminary data.</text>
</comment>
<proteinExistence type="predicted"/>
<sequence>MTACVNKKSKRVAAVVTASLVGALSIGAPAVALAANVNLLAEGAVEAFNQGKVVLNDTDATLEYTGKKAEITATSVTPVSAGEIKLAGNDDYRVYFVKADEKGSPTTTRTDAVEPGSYFVCVEAKGGDYKGGKAYAGFTVTGKSLSSATLKEDSVSYDGEGVDLTFMLGTKKLKAGEDFTVTYGAKNSAATSETAPTNAGSYYAKISGKGVYAGSTKNLEFTIAQVDVKSLKADDFFTATVFAGENLPAGPTTVKGSEGMAKDFTFFYDDPTADCRTFTPNACLTDAAKKSGNYTNVTDDENDKTPSGDWKVVTGAKVYRAANKATINYNGAALPEEMTFDSSKNEAYNEANFFAFYTDKGEKKPCTGADFEFTYVNEDGEVVSTPTMKNPGVYTVTVSIVDKASAASCAFGATQTFTLKITNGSLQGYKLYVTYDNKVVTEVSKTWDGKQLAEPSVVVKDAYGFEVSSSDVSKVFTDAKGNKVDASDIVAAGDYTMTVKVKGQDFDGNTVPVKVAKLNVSGFRIVKEGDKYLEKDASELTEVVKGKAGALSGINGHYSLKYNDGKAIDPIYVYSDGTRDDEGDLVWKQFKGSIAEDYLNQSLALNGEEVSSVKKRGSYTMTLALSEAVDAKNMELTAPAYSFDVDKAEKFSDVKEGAWYYEVVNKAADNGYINGYAGTTLFGPEAQIKRGDVACVLFNMAGAPDIDNDNFVDEDGNFLTGFSDVNGHAYYAQAIAWAKQAGVVNGYGDGTFKPEAMVTREEFACMLANYAKLTGNYEAADPKVLDGFADKGSVSDWAVDSVAWAVEGEIMGNGGSLDGTGVITRAQVAAMAVNYQPAKLEKPTK</sequence>
<dbReference type="STRING" id="742742.HMPREF9452_02194"/>
<evidence type="ECO:0000313" key="4">
    <source>
        <dbReference type="Proteomes" id="UP000004830"/>
    </source>
</evidence>
<dbReference type="PATRIC" id="fig|742742.3.peg.2175"/>
<reference evidence="3 4" key="1">
    <citation type="submission" date="2011-06" db="EMBL/GenBank/DDBJ databases">
        <title>The Genome Sequence of Collinsella tanakaei YIT 12063.</title>
        <authorList>
            <consortium name="The Broad Institute Genome Sequencing Platform"/>
            <person name="Earl A."/>
            <person name="Ward D."/>
            <person name="Feldgarden M."/>
            <person name="Gevers D."/>
            <person name="Morotomi M."/>
            <person name="Young S.K."/>
            <person name="Zeng Q."/>
            <person name="Gargeya S."/>
            <person name="Fitzgerald M."/>
            <person name="Haas B."/>
            <person name="Abouelleil A."/>
            <person name="Alvarado L."/>
            <person name="Arachchi H.M."/>
            <person name="Berlin A."/>
            <person name="Brown A."/>
            <person name="Chapman S.B."/>
            <person name="Chen Z."/>
            <person name="Dunbar C."/>
            <person name="Freedman E."/>
            <person name="Gearin G."/>
            <person name="Gellesch M."/>
            <person name="Goldberg J."/>
            <person name="Griggs A."/>
            <person name="Gujja S."/>
            <person name="Heiman D."/>
            <person name="Howarth C."/>
            <person name="Larson L."/>
            <person name="Lui A."/>
            <person name="MacDonald P.J.P."/>
            <person name="Mehta T."/>
            <person name="Montmayeur A."/>
            <person name="Murphy C."/>
            <person name="Neiman D."/>
            <person name="Pearson M."/>
            <person name="Priest M."/>
            <person name="Roberts A."/>
            <person name="Saif S."/>
            <person name="Shea T."/>
            <person name="Shenoy N."/>
            <person name="Sisk P."/>
            <person name="Stolte C."/>
            <person name="Sykes S."/>
            <person name="Wortman J."/>
            <person name="Nusbaum C."/>
            <person name="Birren B."/>
        </authorList>
    </citation>
    <scope>NUCLEOTIDE SEQUENCE [LARGE SCALE GENOMIC DNA]</scope>
    <source>
        <strain evidence="3 4">YIT 12063</strain>
    </source>
</reference>
<feature type="domain" description="SLH" evidence="2">
    <location>
        <begin position="718"/>
        <end position="781"/>
    </location>
</feature>
<dbReference type="Proteomes" id="UP000004830">
    <property type="component" value="Unassembled WGS sequence"/>
</dbReference>
<organism evidence="3 4">
    <name type="scientific">Collinsella tanakaei YIT 12063</name>
    <dbReference type="NCBI Taxonomy" id="742742"/>
    <lineage>
        <taxon>Bacteria</taxon>
        <taxon>Bacillati</taxon>
        <taxon>Actinomycetota</taxon>
        <taxon>Coriobacteriia</taxon>
        <taxon>Coriobacteriales</taxon>
        <taxon>Coriobacteriaceae</taxon>
        <taxon>Collinsella</taxon>
    </lineage>
</organism>
<evidence type="ECO:0000259" key="2">
    <source>
        <dbReference type="PROSITE" id="PS51272"/>
    </source>
</evidence>
<gene>
    <name evidence="3" type="ORF">HMPREF9452_02194</name>
</gene>
<keyword evidence="1" id="KW-0732">Signal</keyword>
<dbReference type="InterPro" id="IPR001119">
    <property type="entry name" value="SLH_dom"/>
</dbReference>
<dbReference type="Pfam" id="PF00395">
    <property type="entry name" value="SLH"/>
    <property type="match status" value="2"/>
</dbReference>
<feature type="chain" id="PRO_5003425276" description="SLH domain-containing protein" evidence="1">
    <location>
        <begin position="35"/>
        <end position="845"/>
    </location>
</feature>
<name>G1WLI1_9ACTN</name>
<dbReference type="OrthoDB" id="9804511at2"/>
<protein>
    <recommendedName>
        <fullName evidence="2">SLH domain-containing protein</fullName>
    </recommendedName>
</protein>
<dbReference type="AlphaFoldDB" id="G1WLI1"/>
<evidence type="ECO:0000256" key="1">
    <source>
        <dbReference type="SAM" id="SignalP"/>
    </source>
</evidence>
<dbReference type="eggNOG" id="COG5263">
    <property type="taxonomic scope" value="Bacteria"/>
</dbReference>
<dbReference type="PROSITE" id="PS51272">
    <property type="entry name" value="SLH"/>
    <property type="match status" value="3"/>
</dbReference>
<feature type="signal peptide" evidence="1">
    <location>
        <begin position="1"/>
        <end position="34"/>
    </location>
</feature>
<feature type="domain" description="SLH" evidence="2">
    <location>
        <begin position="647"/>
        <end position="711"/>
    </location>
</feature>
<keyword evidence="4" id="KW-1185">Reference proteome</keyword>
<dbReference type="GeneID" id="62759945"/>
<evidence type="ECO:0000313" key="3">
    <source>
        <dbReference type="EMBL" id="EGX68343.1"/>
    </source>
</evidence>